<sequence>MKKIARITGKILLLLLIVLVVLIGGIFIYNKIMLASEEALIEKPIGQYVEVDGHKMNIYTEGEGKHTLLFLSGSGTAAPVLDFKSLYSLLSSDYKIVVIEKFGYGFSDVVDSERSFETILRQDREALTKAGIEGPYILCPHSMSGIEAIMWAQNYPDEVEAIVGLDMALPRSYDNWDWDSTIKKERLGAFARELGIVRLFYSDSQLPEKLTDKEKKIYRALAASKAVNTCIINEGLAISDAVTEIDRKPKPDIPMLMFVSDGHETGVENWIDIQSDYISDLTNAEVIELDCGHYVHNFRQDIIAEKLVEFIESQLVLENIDGTEENRLQTNSL</sequence>
<reference evidence="2 3" key="1">
    <citation type="submission" date="2017-08" db="EMBL/GenBank/DDBJ databases">
        <authorList>
            <person name="de Groot N.N."/>
        </authorList>
    </citation>
    <scope>NUCLEOTIDE SEQUENCE [LARGE SCALE GENOMIC DNA]</scope>
    <source>
        <strain evidence="2 3">DSM 9787</strain>
    </source>
</reference>
<name>A0A285RWN1_9FIRM</name>
<proteinExistence type="predicted"/>
<feature type="transmembrane region" description="Helical" evidence="1">
    <location>
        <begin position="12"/>
        <end position="29"/>
    </location>
</feature>
<dbReference type="Gene3D" id="3.40.50.1820">
    <property type="entry name" value="alpha/beta hydrolase"/>
    <property type="match status" value="1"/>
</dbReference>
<evidence type="ECO:0000256" key="1">
    <source>
        <dbReference type="SAM" id="Phobius"/>
    </source>
</evidence>
<protein>
    <submittedName>
        <fullName evidence="2">Pimeloyl-ACP methyl ester carboxylesterase</fullName>
    </submittedName>
</protein>
<keyword evidence="1" id="KW-1133">Transmembrane helix</keyword>
<dbReference type="InterPro" id="IPR029058">
    <property type="entry name" value="AB_hydrolase_fold"/>
</dbReference>
<organism evidence="2 3">
    <name type="scientific">Pseudobutyrivibrio ruminis DSM 9787</name>
    <dbReference type="NCBI Taxonomy" id="1123011"/>
    <lineage>
        <taxon>Bacteria</taxon>
        <taxon>Bacillati</taxon>
        <taxon>Bacillota</taxon>
        <taxon>Clostridia</taxon>
        <taxon>Lachnospirales</taxon>
        <taxon>Lachnospiraceae</taxon>
        <taxon>Pseudobutyrivibrio</taxon>
    </lineage>
</organism>
<dbReference type="EMBL" id="OBMR01000003">
    <property type="protein sequence ID" value="SOB96647.1"/>
    <property type="molecule type" value="Genomic_DNA"/>
</dbReference>
<dbReference type="GO" id="GO:0016020">
    <property type="term" value="C:membrane"/>
    <property type="evidence" value="ECO:0007669"/>
    <property type="project" value="TreeGrafter"/>
</dbReference>
<evidence type="ECO:0000313" key="2">
    <source>
        <dbReference type="EMBL" id="SOB96647.1"/>
    </source>
</evidence>
<dbReference type="Proteomes" id="UP000219563">
    <property type="component" value="Unassembled WGS sequence"/>
</dbReference>
<evidence type="ECO:0000313" key="3">
    <source>
        <dbReference type="Proteomes" id="UP000219563"/>
    </source>
</evidence>
<keyword evidence="1" id="KW-0812">Transmembrane</keyword>
<dbReference type="PANTHER" id="PTHR43798">
    <property type="entry name" value="MONOACYLGLYCEROL LIPASE"/>
    <property type="match status" value="1"/>
</dbReference>
<keyword evidence="1" id="KW-0472">Membrane</keyword>
<dbReference type="AlphaFoldDB" id="A0A285RWN1"/>
<accession>A0A285RWN1</accession>
<dbReference type="SUPFAM" id="SSF53474">
    <property type="entry name" value="alpha/beta-Hydrolases"/>
    <property type="match status" value="1"/>
</dbReference>
<dbReference type="PANTHER" id="PTHR43798:SF33">
    <property type="entry name" value="HYDROLASE, PUTATIVE (AFU_ORTHOLOGUE AFUA_2G14860)-RELATED"/>
    <property type="match status" value="1"/>
</dbReference>
<gene>
    <name evidence="2" type="ORF">SAMN02910411_1145</name>
</gene>
<dbReference type="InterPro" id="IPR050266">
    <property type="entry name" value="AB_hydrolase_sf"/>
</dbReference>